<dbReference type="InterPro" id="IPR009351">
    <property type="entry name" value="AlkZ-like"/>
</dbReference>
<dbReference type="RefSeq" id="WP_345462454.1">
    <property type="nucleotide sequence ID" value="NZ_BAABKG010000005.1"/>
</dbReference>
<protein>
    <recommendedName>
        <fullName evidence="3">Winged helix DNA-binding domain-containing protein</fullName>
    </recommendedName>
</protein>
<reference evidence="2" key="1">
    <citation type="journal article" date="2019" name="Int. J. Syst. Evol. Microbiol.">
        <title>The Global Catalogue of Microorganisms (GCM) 10K type strain sequencing project: providing services to taxonomists for standard genome sequencing and annotation.</title>
        <authorList>
            <consortium name="The Broad Institute Genomics Platform"/>
            <consortium name="The Broad Institute Genome Sequencing Center for Infectious Disease"/>
            <person name="Wu L."/>
            <person name="Ma J."/>
        </authorList>
    </citation>
    <scope>NUCLEOTIDE SEQUENCE [LARGE SCALE GENOMIC DNA]</scope>
    <source>
        <strain evidence="2">JCM 18459</strain>
    </source>
</reference>
<evidence type="ECO:0000313" key="1">
    <source>
        <dbReference type="EMBL" id="GAA5154496.1"/>
    </source>
</evidence>
<gene>
    <name evidence="1" type="ORF">GCM10023340_38140</name>
</gene>
<keyword evidence="2" id="KW-1185">Reference proteome</keyword>
<evidence type="ECO:0000313" key="2">
    <source>
        <dbReference type="Proteomes" id="UP001500221"/>
    </source>
</evidence>
<dbReference type="PANTHER" id="PTHR38479:SF2">
    <property type="entry name" value="WINGED HELIX DNA-BINDING DOMAIN-CONTAINING PROTEIN"/>
    <property type="match status" value="1"/>
</dbReference>
<proteinExistence type="predicted"/>
<dbReference type="Pfam" id="PF06224">
    <property type="entry name" value="AlkZ-like"/>
    <property type="match status" value="1"/>
</dbReference>
<comment type="caution">
    <text evidence="1">The sequence shown here is derived from an EMBL/GenBank/DDBJ whole genome shotgun (WGS) entry which is preliminary data.</text>
</comment>
<dbReference type="PANTHER" id="PTHR38479">
    <property type="entry name" value="LMO0824 PROTEIN"/>
    <property type="match status" value="1"/>
</dbReference>
<dbReference type="EMBL" id="BAABKG010000005">
    <property type="protein sequence ID" value="GAA5154496.1"/>
    <property type="molecule type" value="Genomic_DNA"/>
</dbReference>
<sequence length="372" mass="39436">MALTWARALSWRLGRQLLDPVGAAGTSVVDVVGRLGSVPAWPATAAEHGVAARRAGGRVGDVAEAFAAGEVVTVYAFGGATHVMTPQDAGAYLAVRASSRMWALRSWVVHYGLAPDDWPAFRRYVRDALADGPLTRSELLDAFARSRRYRHLRPLLADGNDTLLKPLSWHGDIGFAPGRDGEAAYQRLDAVPGWAGVPDADAGAARVLDHYLRVHGPAPLERAGAWLGQGLGARRRDVVRWLAALEPRVVRLDVEGVEVAVLAEDVDDLRAARAAPAGSSVALLPGRDPWVTAPGTDDPRVVPPAHRSAISRNGNPVLHRGVVAGTWTLKGEALRVTWFEGSGRVPRSGLDEAAARLGAAVGREVGVDVQGA</sequence>
<accession>A0ABP9PZ10</accession>
<evidence type="ECO:0008006" key="3">
    <source>
        <dbReference type="Google" id="ProtNLM"/>
    </source>
</evidence>
<organism evidence="1 2">
    <name type="scientific">Nocardioides marinquilinus</name>
    <dbReference type="NCBI Taxonomy" id="1210400"/>
    <lineage>
        <taxon>Bacteria</taxon>
        <taxon>Bacillati</taxon>
        <taxon>Actinomycetota</taxon>
        <taxon>Actinomycetes</taxon>
        <taxon>Propionibacteriales</taxon>
        <taxon>Nocardioidaceae</taxon>
        <taxon>Nocardioides</taxon>
    </lineage>
</organism>
<name>A0ABP9PZ10_9ACTN</name>
<dbReference type="Proteomes" id="UP001500221">
    <property type="component" value="Unassembled WGS sequence"/>
</dbReference>